<dbReference type="Proteomes" id="UP000244940">
    <property type="component" value="Unassembled WGS sequence"/>
</dbReference>
<keyword evidence="5" id="KW-1185">Reference proteome</keyword>
<dbReference type="SUPFAM" id="SSF53448">
    <property type="entry name" value="Nucleotide-diphospho-sugar transferases"/>
    <property type="match status" value="1"/>
</dbReference>
<accession>A0A2U2CCS5</accession>
<dbReference type="EMBL" id="QEYD01000004">
    <property type="protein sequence ID" value="PWE29698.1"/>
    <property type="molecule type" value="Genomic_DNA"/>
</dbReference>
<dbReference type="GeneID" id="94364852"/>
<gene>
    <name evidence="4" type="ORF">C4N9_08115</name>
</gene>
<dbReference type="RefSeq" id="WP_109532811.1">
    <property type="nucleotide sequence ID" value="NZ_QEYD01000004.1"/>
</dbReference>
<dbReference type="PANTHER" id="PTHR42866:SF2">
    <property type="entry name" value="3-DEOXY-MANNO-OCTULOSONATE CYTIDYLYLTRANSFERASE, MITOCHONDRIAL"/>
    <property type="match status" value="1"/>
</dbReference>
<sequence>MADTAIIIPARYASTRYPAKPLATLKGANGTERTLLERSVIAGRNAAAELGEDIPLYVATDDSRIADEAARIGVDVIMTAESCRNGTERVAEAVKNANIGAEIIVNLQGDAPLTPSHFVTALVRAMRETPDLQVATPVLRCDEEAVQNFIADRAAGRVGATTVVSNQLGQALYFSKEVIPFTNGKGVVNGQVPVFHHVGLYAYRPTALARYIAWEPAPLETLEGLEQLRFLENGAPVQAVEVSAPGAVFWELNNPSDVPLIEGYLRKMGWD</sequence>
<dbReference type="OrthoDB" id="9815559at2"/>
<evidence type="ECO:0000313" key="5">
    <source>
        <dbReference type="Proteomes" id="UP000244940"/>
    </source>
</evidence>
<dbReference type="GO" id="GO:0009103">
    <property type="term" value="P:lipopolysaccharide biosynthetic process"/>
    <property type="evidence" value="ECO:0007669"/>
    <property type="project" value="UniProtKB-KW"/>
</dbReference>
<keyword evidence="1 4" id="KW-0808">Transferase</keyword>
<dbReference type="GO" id="GO:0005829">
    <property type="term" value="C:cytosol"/>
    <property type="evidence" value="ECO:0007669"/>
    <property type="project" value="TreeGrafter"/>
</dbReference>
<dbReference type="InterPro" id="IPR029044">
    <property type="entry name" value="Nucleotide-diphossugar_trans"/>
</dbReference>
<dbReference type="NCBIfam" id="NF003952">
    <property type="entry name" value="PRK05450.1-5"/>
    <property type="match status" value="1"/>
</dbReference>
<keyword evidence="3" id="KW-0448">Lipopolysaccharide biosynthesis</keyword>
<dbReference type="Pfam" id="PF02348">
    <property type="entry name" value="CTP_transf_3"/>
    <property type="match status" value="1"/>
</dbReference>
<dbReference type="AlphaFoldDB" id="A0A2U2CCS5"/>
<organism evidence="4 5">
    <name type="scientific">Pararhodobacter marinus</name>
    <dbReference type="NCBI Taxonomy" id="2184063"/>
    <lineage>
        <taxon>Bacteria</taxon>
        <taxon>Pseudomonadati</taxon>
        <taxon>Pseudomonadota</taxon>
        <taxon>Alphaproteobacteria</taxon>
        <taxon>Rhodobacterales</taxon>
        <taxon>Paracoccaceae</taxon>
        <taxon>Pararhodobacter</taxon>
    </lineage>
</organism>
<proteinExistence type="predicted"/>
<keyword evidence="2 4" id="KW-0548">Nucleotidyltransferase</keyword>
<dbReference type="InterPro" id="IPR003329">
    <property type="entry name" value="Cytidylyl_trans"/>
</dbReference>
<comment type="caution">
    <text evidence="4">The sequence shown here is derived from an EMBL/GenBank/DDBJ whole genome shotgun (WGS) entry which is preliminary data.</text>
</comment>
<evidence type="ECO:0000313" key="4">
    <source>
        <dbReference type="EMBL" id="PWE29698.1"/>
    </source>
</evidence>
<dbReference type="InterPro" id="IPR004528">
    <property type="entry name" value="KdsB"/>
</dbReference>
<dbReference type="PANTHER" id="PTHR42866">
    <property type="entry name" value="3-DEOXY-MANNO-OCTULOSONATE CYTIDYLYLTRANSFERASE"/>
    <property type="match status" value="1"/>
</dbReference>
<protein>
    <submittedName>
        <fullName evidence="4">3-deoxy-manno-octulosonate cytidylyltransferase</fullName>
    </submittedName>
</protein>
<evidence type="ECO:0000256" key="2">
    <source>
        <dbReference type="ARBA" id="ARBA00022695"/>
    </source>
</evidence>
<dbReference type="CDD" id="cd02517">
    <property type="entry name" value="CMP-KDO-Synthetase"/>
    <property type="match status" value="1"/>
</dbReference>
<reference evidence="4 5" key="1">
    <citation type="submission" date="2018-05" db="EMBL/GenBank/DDBJ databases">
        <title>Pararhodobacter marina sp. nov., isolated from deep-sea water of the Indian Ocean.</title>
        <authorList>
            <person name="Lai Q.Sr."/>
            <person name="Liu X."/>
            <person name="Shao Z."/>
        </authorList>
    </citation>
    <scope>NUCLEOTIDE SEQUENCE [LARGE SCALE GENOMIC DNA]</scope>
    <source>
        <strain evidence="4 5">CIC4N-9</strain>
    </source>
</reference>
<dbReference type="GO" id="GO:0008690">
    <property type="term" value="F:3-deoxy-manno-octulosonate cytidylyltransferase activity"/>
    <property type="evidence" value="ECO:0007669"/>
    <property type="project" value="InterPro"/>
</dbReference>
<evidence type="ECO:0000256" key="1">
    <source>
        <dbReference type="ARBA" id="ARBA00022679"/>
    </source>
</evidence>
<evidence type="ECO:0000256" key="3">
    <source>
        <dbReference type="ARBA" id="ARBA00022985"/>
    </source>
</evidence>
<name>A0A2U2CCS5_9RHOB</name>
<dbReference type="NCBIfam" id="NF003950">
    <property type="entry name" value="PRK05450.1-3"/>
    <property type="match status" value="1"/>
</dbReference>
<dbReference type="Gene3D" id="3.90.550.10">
    <property type="entry name" value="Spore Coat Polysaccharide Biosynthesis Protein SpsA, Chain A"/>
    <property type="match status" value="1"/>
</dbReference>